<feature type="domain" description="Septin-type G" evidence="8">
    <location>
        <begin position="780"/>
        <end position="1052"/>
    </location>
</feature>
<reference evidence="9" key="2">
    <citation type="submission" date="2025-08" db="UniProtKB">
        <authorList>
            <consortium name="Ensembl"/>
        </authorList>
    </citation>
    <scope>IDENTIFICATION</scope>
</reference>
<dbReference type="PROSITE" id="PS51719">
    <property type="entry name" value="G_SEPTIN"/>
    <property type="match status" value="1"/>
</dbReference>
<accession>A0AAQ4PMM9</accession>
<feature type="compositionally biased region" description="Polar residues" evidence="7">
    <location>
        <begin position="518"/>
        <end position="527"/>
    </location>
</feature>
<feature type="region of interest" description="Disordered" evidence="7">
    <location>
        <begin position="518"/>
        <end position="574"/>
    </location>
</feature>
<dbReference type="CDD" id="cd01850">
    <property type="entry name" value="CDC_Septin"/>
    <property type="match status" value="1"/>
</dbReference>
<dbReference type="SUPFAM" id="SSF52540">
    <property type="entry name" value="P-loop containing nucleoside triphosphate hydrolases"/>
    <property type="match status" value="1"/>
</dbReference>
<dbReference type="GO" id="GO:0005525">
    <property type="term" value="F:GTP binding"/>
    <property type="evidence" value="ECO:0007669"/>
    <property type="project" value="UniProtKB-KW"/>
</dbReference>
<feature type="compositionally biased region" description="Basic and acidic residues" evidence="7">
    <location>
        <begin position="388"/>
        <end position="399"/>
    </location>
</feature>
<dbReference type="PANTHER" id="PTHR18884">
    <property type="entry name" value="SEPTIN"/>
    <property type="match status" value="1"/>
</dbReference>
<feature type="compositionally biased region" description="Basic and acidic residues" evidence="7">
    <location>
        <begin position="540"/>
        <end position="562"/>
    </location>
</feature>
<feature type="region of interest" description="Disordered" evidence="7">
    <location>
        <begin position="80"/>
        <end position="238"/>
    </location>
</feature>
<keyword evidence="3 6" id="KW-0547">Nucleotide-binding</keyword>
<reference evidence="9" key="3">
    <citation type="submission" date="2025-09" db="UniProtKB">
        <authorList>
            <consortium name="Ensembl"/>
        </authorList>
    </citation>
    <scope>IDENTIFICATION</scope>
</reference>
<evidence type="ECO:0000259" key="8">
    <source>
        <dbReference type="PROSITE" id="PS51719"/>
    </source>
</evidence>
<feature type="compositionally biased region" description="Polar residues" evidence="7">
    <location>
        <begin position="106"/>
        <end position="120"/>
    </location>
</feature>
<evidence type="ECO:0000256" key="5">
    <source>
        <dbReference type="ARBA" id="ARBA00041105"/>
    </source>
</evidence>
<dbReference type="InterPro" id="IPR016491">
    <property type="entry name" value="Septin"/>
</dbReference>
<feature type="compositionally biased region" description="Polar residues" evidence="7">
    <location>
        <begin position="275"/>
        <end position="297"/>
    </location>
</feature>
<dbReference type="GO" id="GO:0005737">
    <property type="term" value="C:cytoplasm"/>
    <property type="evidence" value="ECO:0007669"/>
    <property type="project" value="UniProtKB-SubCell"/>
</dbReference>
<keyword evidence="10" id="KW-1185">Reference proteome</keyword>
<evidence type="ECO:0000256" key="1">
    <source>
        <dbReference type="ARBA" id="ARBA00004496"/>
    </source>
</evidence>
<dbReference type="InterPro" id="IPR027417">
    <property type="entry name" value="P-loop_NTPase"/>
</dbReference>
<reference evidence="9 10" key="1">
    <citation type="journal article" date="2021" name="G3 (Bethesda)">
        <title>Improved contiguity of the threespine stickleback genome using long-read sequencing.</title>
        <authorList>
            <person name="Nath S."/>
            <person name="Shaw D.E."/>
            <person name="White M.A."/>
        </authorList>
    </citation>
    <scope>NUCLEOTIDE SEQUENCE [LARGE SCALE GENOMIC DNA]</scope>
    <source>
        <strain evidence="9 10">Lake Benthic</strain>
    </source>
</reference>
<evidence type="ECO:0000256" key="4">
    <source>
        <dbReference type="ARBA" id="ARBA00023134"/>
    </source>
</evidence>
<dbReference type="GeneTree" id="ENSGT00940000158004"/>
<comment type="similarity">
    <text evidence="6">Belongs to the TRAFAC class TrmE-Era-EngA-EngB-Septin-like GTPase superfamily. Septin GTPase family.</text>
</comment>
<evidence type="ECO:0000256" key="3">
    <source>
        <dbReference type="ARBA" id="ARBA00022741"/>
    </source>
</evidence>
<keyword evidence="2" id="KW-0963">Cytoplasm</keyword>
<dbReference type="Gene3D" id="3.40.50.300">
    <property type="entry name" value="P-loop containing nucleotide triphosphate hydrolases"/>
    <property type="match status" value="1"/>
</dbReference>
<dbReference type="InterPro" id="IPR030379">
    <property type="entry name" value="G_SEPTIN_dom"/>
</dbReference>
<feature type="compositionally biased region" description="Polar residues" evidence="7">
    <location>
        <begin position="446"/>
        <end position="468"/>
    </location>
</feature>
<evidence type="ECO:0000256" key="2">
    <source>
        <dbReference type="ARBA" id="ARBA00022490"/>
    </source>
</evidence>
<protein>
    <recommendedName>
        <fullName evidence="5">Neuronal-specific septin-3</fullName>
    </recommendedName>
</protein>
<feature type="compositionally biased region" description="Low complexity" evidence="7">
    <location>
        <begin position="192"/>
        <end position="211"/>
    </location>
</feature>
<evidence type="ECO:0000256" key="7">
    <source>
        <dbReference type="SAM" id="MobiDB-lite"/>
    </source>
</evidence>
<dbReference type="FunFam" id="3.40.50.300:FF:000387">
    <property type="entry name" value="neuronal-specific septin-3 isoform X1"/>
    <property type="match status" value="1"/>
</dbReference>
<proteinExistence type="inferred from homology"/>
<dbReference type="AlphaFoldDB" id="A0AAQ4PMM9"/>
<comment type="subcellular location">
    <subcellularLocation>
        <location evidence="1">Cytoplasm</location>
    </subcellularLocation>
</comment>
<feature type="region of interest" description="Disordered" evidence="7">
    <location>
        <begin position="275"/>
        <end position="321"/>
    </location>
</feature>
<feature type="region of interest" description="Disordered" evidence="7">
    <location>
        <begin position="1"/>
        <end position="63"/>
    </location>
</feature>
<sequence length="1069" mass="117431">MERTAPRGPRLPAAGLPSRSRAPQQRRRFRQQNRMSVSDRLAPANPRVASSRCPLVSLSPPLSLSSPVIKKKVIQIPSFDEKGLIYDKRDTKPSTDSRSFIPIGPSKTSIQPNWTKTSGDSLGRHGNRASTLPRTESKAHSSPALSAKPGASLCLAPKTDSSPTHKPKPKDSLRPPASQLRNPPPSLHQPKPSVSPTLTVPTPRLSPSPTSQETSLDSRGGKQPSPVAKERQARSIAISNAGDEPKLVKRDILDLETFLGFTHTALMGAGPMSHSQKYSELQRQAATHQNSGLSQLGLSEKGNIAEDKPGPPPGGRSIISIPKPMSNIKQQQELLPSGAAGTRASLSACEGIRFARVFEKKSLPAFDVPDPRPSADFPQRRNLTSSEHSYELKSSERRAASPTTPRMSFSSLNQSPNVESRRRRFDLNDDTRFSSHGKSPEEENNTRTITGSPSKLSQQTSASRYSKSPQNYRFWSKAPVPASLSDCVSVDHRCQSRDIDCETESRWCAYRSTQFKLGPQTQETSRPASVDDATSKSTHSKPDFISHSRPDPKQNKSHKEVTFGDPGLNKTDLFDHHRAPAKLLEYPRDEYRLFDTNSLGVSSKGVSGPLRHTASQRPEETTTAASPPLPSYPRADRAFIMEDPEDPYYVTMYYPGSVYVDMSDIVPPEVRPKPAVPAKPPNVGAPSPSSPFPPQGPGIGGGASALPPSAIPVPIGSHVASHAVGHNVGHGAGHVGGLAAAHNGGHGHAGAHRSGGGSTLLGYIGIDTIIEQMRKKTMKAGFDFNIMVVGNSGLGKSTLVNTLFKSQVSRRSAGWARDEKIPKTIEIKAVSHVLEEGGVKMKLTVVDTPGFGDQINNDNCWEPISKYINEQYEKFLKEEVNITRKKRIPDTRVHCCIYFITPTGHSLRSLDIEFMKRLSHSVNIIPVIAKSDTMTIEERLEFKQRVRKELEMGGIEVYPQKEFDEDMEDKSDNDKIREAMPFAVVGSDKEYQVNGKRVLGRKTAWGIVEVENPNHCEFAQLRDFLIRSHLQDLKEVTHNIHYETYRAKRLNENGGLHPITCNDTQESNL</sequence>
<feature type="compositionally biased region" description="Basic and acidic residues" evidence="7">
    <location>
        <begin position="80"/>
        <end position="95"/>
    </location>
</feature>
<organism evidence="9 10">
    <name type="scientific">Gasterosteus aculeatus aculeatus</name>
    <name type="common">three-spined stickleback</name>
    <dbReference type="NCBI Taxonomy" id="481459"/>
    <lineage>
        <taxon>Eukaryota</taxon>
        <taxon>Metazoa</taxon>
        <taxon>Chordata</taxon>
        <taxon>Craniata</taxon>
        <taxon>Vertebrata</taxon>
        <taxon>Euteleostomi</taxon>
        <taxon>Actinopterygii</taxon>
        <taxon>Neopterygii</taxon>
        <taxon>Teleostei</taxon>
        <taxon>Neoteleostei</taxon>
        <taxon>Acanthomorphata</taxon>
        <taxon>Eupercaria</taxon>
        <taxon>Perciformes</taxon>
        <taxon>Cottioidei</taxon>
        <taxon>Gasterosteales</taxon>
        <taxon>Gasterosteidae</taxon>
        <taxon>Gasterosteus</taxon>
    </lineage>
</organism>
<feature type="region of interest" description="Disordered" evidence="7">
    <location>
        <begin position="364"/>
        <end position="468"/>
    </location>
</feature>
<dbReference type="Pfam" id="PF00735">
    <property type="entry name" value="Septin"/>
    <property type="match status" value="1"/>
</dbReference>
<keyword evidence="4 6" id="KW-0342">GTP-binding</keyword>
<dbReference type="Proteomes" id="UP000007635">
    <property type="component" value="Chromosome IX"/>
</dbReference>
<name>A0AAQ4PMM9_GASAC</name>
<evidence type="ECO:0000313" key="9">
    <source>
        <dbReference type="Ensembl" id="ENSGACP00000039071.1"/>
    </source>
</evidence>
<feature type="compositionally biased region" description="Polar residues" evidence="7">
    <location>
        <begin position="401"/>
        <end position="418"/>
    </location>
</feature>
<feature type="compositionally biased region" description="Low complexity" evidence="7">
    <location>
        <begin position="54"/>
        <end position="63"/>
    </location>
</feature>
<evidence type="ECO:0000313" key="10">
    <source>
        <dbReference type="Proteomes" id="UP000007635"/>
    </source>
</evidence>
<feature type="compositionally biased region" description="Basic and acidic residues" evidence="7">
    <location>
        <begin position="425"/>
        <end position="445"/>
    </location>
</feature>
<evidence type="ECO:0000256" key="6">
    <source>
        <dbReference type="RuleBase" id="RU004560"/>
    </source>
</evidence>
<feature type="region of interest" description="Disordered" evidence="7">
    <location>
        <begin position="598"/>
        <end position="632"/>
    </location>
</feature>
<feature type="compositionally biased region" description="Polar residues" evidence="7">
    <location>
        <begin position="613"/>
        <end position="625"/>
    </location>
</feature>
<feature type="region of interest" description="Disordered" evidence="7">
    <location>
        <begin position="671"/>
        <end position="705"/>
    </location>
</feature>
<dbReference type="Ensembl" id="ENSGACT00000067617.1">
    <property type="protein sequence ID" value="ENSGACP00000039071.1"/>
    <property type="gene ID" value="ENSGACG00000015988.4"/>
</dbReference>